<proteinExistence type="predicted"/>
<dbReference type="PANTHER" id="PTHR16875:SF0">
    <property type="entry name" value="SELENOPROTEIN K"/>
    <property type="match status" value="1"/>
</dbReference>
<evidence type="ECO:0000256" key="4">
    <source>
        <dbReference type="ARBA" id="ARBA00022989"/>
    </source>
</evidence>
<evidence type="ECO:0000256" key="1">
    <source>
        <dbReference type="ARBA" id="ARBA00004167"/>
    </source>
</evidence>
<keyword evidence="5 7" id="KW-0472">Membrane</keyword>
<keyword evidence="3" id="KW-0712">Selenocysteine</keyword>
<evidence type="ECO:0008006" key="10">
    <source>
        <dbReference type="Google" id="ProtNLM"/>
    </source>
</evidence>
<dbReference type="AlphaFoldDB" id="A0AAN7QH32"/>
<dbReference type="Proteomes" id="UP001353858">
    <property type="component" value="Unassembled WGS sequence"/>
</dbReference>
<reference evidence="9" key="1">
    <citation type="submission" date="2023-01" db="EMBL/GenBank/DDBJ databases">
        <title>Key to firefly adult light organ development and bioluminescence: homeobox transcription factors regulate luciferase expression and transportation to peroxisome.</title>
        <authorList>
            <person name="Fu X."/>
        </authorList>
    </citation>
    <scope>NUCLEOTIDE SEQUENCE [LARGE SCALE GENOMIC DNA]</scope>
</reference>
<dbReference type="GO" id="GO:0005789">
    <property type="term" value="C:endoplasmic reticulum membrane"/>
    <property type="evidence" value="ECO:0007669"/>
    <property type="project" value="TreeGrafter"/>
</dbReference>
<keyword evidence="2 7" id="KW-0812">Transmembrane</keyword>
<dbReference type="PANTHER" id="PTHR16875">
    <property type="entry name" value="SELENOPROTEIN K"/>
    <property type="match status" value="1"/>
</dbReference>
<feature type="compositionally biased region" description="Gly residues" evidence="6">
    <location>
        <begin position="47"/>
        <end position="62"/>
    </location>
</feature>
<evidence type="ECO:0000256" key="2">
    <source>
        <dbReference type="ARBA" id="ARBA00022692"/>
    </source>
</evidence>
<dbReference type="GO" id="GO:0005794">
    <property type="term" value="C:Golgi apparatus"/>
    <property type="evidence" value="ECO:0007669"/>
    <property type="project" value="TreeGrafter"/>
</dbReference>
<dbReference type="GO" id="GO:0006816">
    <property type="term" value="P:calcium ion transport"/>
    <property type="evidence" value="ECO:0007669"/>
    <property type="project" value="TreeGrafter"/>
</dbReference>
<protein>
    <recommendedName>
        <fullName evidence="10">Selenoprotein K</fullName>
    </recommendedName>
</protein>
<dbReference type="Pfam" id="PF10961">
    <property type="entry name" value="SelK_SelG"/>
    <property type="match status" value="1"/>
</dbReference>
<dbReference type="InterPro" id="IPR024491">
    <property type="entry name" value="Se_SelK/SelG"/>
</dbReference>
<name>A0AAN7QH32_9COLE</name>
<evidence type="ECO:0000313" key="9">
    <source>
        <dbReference type="Proteomes" id="UP001353858"/>
    </source>
</evidence>
<dbReference type="GO" id="GO:0032469">
    <property type="term" value="P:endoplasmic reticulum calcium ion homeostasis"/>
    <property type="evidence" value="ECO:0007669"/>
    <property type="project" value="TreeGrafter"/>
</dbReference>
<keyword evidence="4 7" id="KW-1133">Transmembrane helix</keyword>
<keyword evidence="9" id="KW-1185">Reference proteome</keyword>
<accession>A0AAN7QH32</accession>
<comment type="subcellular location">
    <subcellularLocation>
        <location evidence="1">Membrane</location>
        <topology evidence="1">Single-pass membrane protein</topology>
    </subcellularLocation>
</comment>
<gene>
    <name evidence="8" type="ORF">RN001_009889</name>
</gene>
<comment type="caution">
    <text evidence="8">The sequence shown here is derived from an EMBL/GenBank/DDBJ whole genome shotgun (WGS) entry which is preliminary data.</text>
</comment>
<evidence type="ECO:0000256" key="6">
    <source>
        <dbReference type="SAM" id="MobiDB-lite"/>
    </source>
</evidence>
<evidence type="ECO:0000313" key="8">
    <source>
        <dbReference type="EMBL" id="KAK4877383.1"/>
    </source>
</evidence>
<feature type="transmembrane region" description="Helical" evidence="7">
    <location>
        <begin position="20"/>
        <end position="39"/>
    </location>
</feature>
<feature type="region of interest" description="Disordered" evidence="6">
    <location>
        <begin position="47"/>
        <end position="79"/>
    </location>
</feature>
<dbReference type="EMBL" id="JARPUR010000004">
    <property type="protein sequence ID" value="KAK4877383.1"/>
    <property type="molecule type" value="Genomic_DNA"/>
</dbReference>
<evidence type="ECO:0000256" key="5">
    <source>
        <dbReference type="ARBA" id="ARBA00023136"/>
    </source>
</evidence>
<evidence type="ECO:0000256" key="3">
    <source>
        <dbReference type="ARBA" id="ARBA00022933"/>
    </source>
</evidence>
<organism evidence="8 9">
    <name type="scientific">Aquatica leii</name>
    <dbReference type="NCBI Taxonomy" id="1421715"/>
    <lineage>
        <taxon>Eukaryota</taxon>
        <taxon>Metazoa</taxon>
        <taxon>Ecdysozoa</taxon>
        <taxon>Arthropoda</taxon>
        <taxon>Hexapoda</taxon>
        <taxon>Insecta</taxon>
        <taxon>Pterygota</taxon>
        <taxon>Neoptera</taxon>
        <taxon>Endopterygota</taxon>
        <taxon>Coleoptera</taxon>
        <taxon>Polyphaga</taxon>
        <taxon>Elateriformia</taxon>
        <taxon>Elateroidea</taxon>
        <taxon>Lampyridae</taxon>
        <taxon>Luciolinae</taxon>
        <taxon>Aquatica</taxon>
    </lineage>
</organism>
<sequence>MVYVSGGQVKEAPPWSFERLISLFWGIIAFIVLFFKTLFGIEDKGTYGRGGGSGGGPGGGPKRIGRVTTIDDCSMPGGG</sequence>
<evidence type="ECO:0000256" key="7">
    <source>
        <dbReference type="SAM" id="Phobius"/>
    </source>
</evidence>